<dbReference type="GO" id="GO:0035455">
    <property type="term" value="P:response to interferon-alpha"/>
    <property type="evidence" value="ECO:0007669"/>
    <property type="project" value="TreeGrafter"/>
</dbReference>
<keyword evidence="5 8" id="KW-0472">Membrane</keyword>
<keyword evidence="9" id="KW-1185">Reference proteome</keyword>
<feature type="transmembrane region" description="Helical" evidence="8">
    <location>
        <begin position="63"/>
        <end position="86"/>
    </location>
</feature>
<keyword evidence="3 8" id="KW-0812">Transmembrane</keyword>
<dbReference type="AlphaFoldDB" id="A0A6P5R7G6"/>
<dbReference type="GO" id="GO:0051607">
    <property type="term" value="P:defense response to virus"/>
    <property type="evidence" value="ECO:0007669"/>
    <property type="project" value="TreeGrafter"/>
</dbReference>
<evidence type="ECO:0000313" key="10">
    <source>
        <dbReference type="RefSeq" id="XP_021040956.1"/>
    </source>
</evidence>
<protein>
    <submittedName>
        <fullName evidence="10">Interferon-induced transmembrane protein 1-like isoform X1</fullName>
    </submittedName>
</protein>
<reference evidence="10" key="1">
    <citation type="submission" date="2025-08" db="UniProtKB">
        <authorList>
            <consortium name="RefSeq"/>
        </authorList>
    </citation>
    <scope>IDENTIFICATION</scope>
</reference>
<dbReference type="Proteomes" id="UP000515126">
    <property type="component" value="Chromosome 16"/>
</dbReference>
<keyword evidence="4 8" id="KW-1133">Transmembrane helix</keyword>
<evidence type="ECO:0000256" key="2">
    <source>
        <dbReference type="ARBA" id="ARBA00006843"/>
    </source>
</evidence>
<name>A0A6P5R7G6_MUSCR</name>
<dbReference type="GO" id="GO:0046597">
    <property type="term" value="P:host-mediated suppression of symbiont invasion"/>
    <property type="evidence" value="ECO:0007669"/>
    <property type="project" value="TreeGrafter"/>
</dbReference>
<dbReference type="RefSeq" id="XP_021040956.1">
    <property type="nucleotide sequence ID" value="XM_021185297.1"/>
</dbReference>
<feature type="transmembrane region" description="Helical" evidence="8">
    <location>
        <begin position="107"/>
        <end position="132"/>
    </location>
</feature>
<dbReference type="Pfam" id="PF04505">
    <property type="entry name" value="CD225"/>
    <property type="match status" value="1"/>
</dbReference>
<sequence>MGPALLRKLLHLFNLQHLKAPNCLKNQEMPKDQQEVVVLGTPHTSTSSITTIITMPEISKPDYVVWSMFNTLFMNFCCLGFIAYAYSVKSRDRKMVGDMSGAQAFASTARCLNISCLILTVLLVIIFITFFATRSYYPRLP</sequence>
<dbReference type="PANTHER" id="PTHR13999:SF13">
    <property type="entry name" value="INTERFERON INDUCED TRANSMEMBRANE PROTEIN 7-RELATED"/>
    <property type="match status" value="1"/>
</dbReference>
<evidence type="ECO:0000256" key="8">
    <source>
        <dbReference type="SAM" id="Phobius"/>
    </source>
</evidence>
<evidence type="ECO:0000256" key="5">
    <source>
        <dbReference type="ARBA" id="ARBA00023136"/>
    </source>
</evidence>
<organism evidence="9 10">
    <name type="scientific">Mus caroli</name>
    <name type="common">Ryukyu mouse</name>
    <name type="synonym">Ricefield mouse</name>
    <dbReference type="NCBI Taxonomy" id="10089"/>
    <lineage>
        <taxon>Eukaryota</taxon>
        <taxon>Metazoa</taxon>
        <taxon>Chordata</taxon>
        <taxon>Craniata</taxon>
        <taxon>Vertebrata</taxon>
        <taxon>Euteleostomi</taxon>
        <taxon>Mammalia</taxon>
        <taxon>Eutheria</taxon>
        <taxon>Euarchontoglires</taxon>
        <taxon>Glires</taxon>
        <taxon>Rodentia</taxon>
        <taxon>Myomorpha</taxon>
        <taxon>Muroidea</taxon>
        <taxon>Muridae</taxon>
        <taxon>Murinae</taxon>
        <taxon>Mus</taxon>
        <taxon>Mus</taxon>
    </lineage>
</organism>
<dbReference type="GeneID" id="110311774"/>
<proteinExistence type="inferred from homology"/>
<dbReference type="GO" id="GO:0045071">
    <property type="term" value="P:negative regulation of viral genome replication"/>
    <property type="evidence" value="ECO:0007669"/>
    <property type="project" value="TreeGrafter"/>
</dbReference>
<evidence type="ECO:0000256" key="3">
    <source>
        <dbReference type="ARBA" id="ARBA00022692"/>
    </source>
</evidence>
<dbReference type="InterPro" id="IPR007593">
    <property type="entry name" value="CD225/Dispanin_fam"/>
</dbReference>
<evidence type="ECO:0000256" key="1">
    <source>
        <dbReference type="ARBA" id="ARBA00004370"/>
    </source>
</evidence>
<accession>A0A6P5R7G6</accession>
<gene>
    <name evidence="10" type="primary">LOC110311774</name>
</gene>
<dbReference type="KEGG" id="mcal:110311774"/>
<evidence type="ECO:0000256" key="7">
    <source>
        <dbReference type="ARBA" id="ARBA00023288"/>
    </source>
</evidence>
<dbReference type="GO" id="GO:0060337">
    <property type="term" value="P:type I interferon-mediated signaling pathway"/>
    <property type="evidence" value="ECO:0007669"/>
    <property type="project" value="TreeGrafter"/>
</dbReference>
<dbReference type="PANTHER" id="PTHR13999">
    <property type="entry name" value="INTERFERON INDUCIBLE TRANSMEMBRANE PROTEIN"/>
    <property type="match status" value="1"/>
</dbReference>
<keyword evidence="7" id="KW-0449">Lipoprotein</keyword>
<evidence type="ECO:0000256" key="6">
    <source>
        <dbReference type="ARBA" id="ARBA00023139"/>
    </source>
</evidence>
<dbReference type="GO" id="GO:0005886">
    <property type="term" value="C:plasma membrane"/>
    <property type="evidence" value="ECO:0007669"/>
    <property type="project" value="TreeGrafter"/>
</dbReference>
<comment type="similarity">
    <text evidence="2">Belongs to the CD225/Dispanin family.</text>
</comment>
<dbReference type="InterPro" id="IPR051517">
    <property type="entry name" value="IFITM_antiviral_protein"/>
</dbReference>
<dbReference type="GO" id="GO:0034341">
    <property type="term" value="P:response to type II interferon"/>
    <property type="evidence" value="ECO:0007669"/>
    <property type="project" value="TreeGrafter"/>
</dbReference>
<evidence type="ECO:0000313" key="9">
    <source>
        <dbReference type="Proteomes" id="UP000515126"/>
    </source>
</evidence>
<comment type="subcellular location">
    <subcellularLocation>
        <location evidence="1">Membrane</location>
    </subcellularLocation>
</comment>
<evidence type="ECO:0000256" key="4">
    <source>
        <dbReference type="ARBA" id="ARBA00022989"/>
    </source>
</evidence>
<dbReference type="GO" id="GO:0035456">
    <property type="term" value="P:response to interferon-beta"/>
    <property type="evidence" value="ECO:0007669"/>
    <property type="project" value="TreeGrafter"/>
</dbReference>
<keyword evidence="6" id="KW-0564">Palmitate</keyword>